<evidence type="ECO:0000256" key="4">
    <source>
        <dbReference type="ARBA" id="ARBA00023180"/>
    </source>
</evidence>
<dbReference type="GO" id="GO:0016020">
    <property type="term" value="C:membrane"/>
    <property type="evidence" value="ECO:0007669"/>
    <property type="project" value="UniProtKB-SubCell"/>
</dbReference>
<keyword evidence="3 5" id="KW-0472">Membrane</keyword>
<keyword evidence="2 6" id="KW-0732">Signal</keyword>
<feature type="transmembrane region" description="Helical" evidence="5">
    <location>
        <begin position="207"/>
        <end position="234"/>
    </location>
</feature>
<evidence type="ECO:0000259" key="7">
    <source>
        <dbReference type="PROSITE" id="PS50835"/>
    </source>
</evidence>
<organism evidence="8 9">
    <name type="scientific">Haplochromis burtoni</name>
    <name type="common">Burton's mouthbrooder</name>
    <name type="synonym">Chromis burtoni</name>
    <dbReference type="NCBI Taxonomy" id="8153"/>
    <lineage>
        <taxon>Eukaryota</taxon>
        <taxon>Metazoa</taxon>
        <taxon>Chordata</taxon>
        <taxon>Craniata</taxon>
        <taxon>Vertebrata</taxon>
        <taxon>Euteleostomi</taxon>
        <taxon>Actinopterygii</taxon>
        <taxon>Neopterygii</taxon>
        <taxon>Teleostei</taxon>
        <taxon>Neoteleostei</taxon>
        <taxon>Acanthomorphata</taxon>
        <taxon>Ovalentaria</taxon>
        <taxon>Cichlomorphae</taxon>
        <taxon>Cichliformes</taxon>
        <taxon>Cichlidae</taxon>
        <taxon>African cichlids</taxon>
        <taxon>Pseudocrenilabrinae</taxon>
        <taxon>Haplochromini</taxon>
        <taxon>Haplochromis</taxon>
    </lineage>
</organism>
<sequence length="286" mass="31740">IRLVKKMVSAATIAVFLLCCYFSASSGSQDDCVYAATGSSFTVPLKHELEESANLRWFKDRTIIFYRRGKYVITGKNDYVDSTGSLKLTRLTKDMSGRYIPEVTNADGLNVGHLPSVRLCVLDPVKKPKVTMTCIEAQKNVSFSCNIGQNDTIEWLMNAKRLAEKGKTVMRVAKDVAKGHFSCNVSNIISSEISLPVQQNCYKPGKYYVLSIHCCFCLSPSGILLLVILTAIVCCTHKKAKVIKGKIIIIIIVTPACGTLHENTDMFVNLLCYCNLHYYSAYSEMA</sequence>
<dbReference type="PROSITE" id="PS50835">
    <property type="entry name" value="IG_LIKE"/>
    <property type="match status" value="1"/>
</dbReference>
<evidence type="ECO:0000256" key="5">
    <source>
        <dbReference type="SAM" id="Phobius"/>
    </source>
</evidence>
<feature type="chain" id="PRO_5018660850" description="Ig-like domain-containing protein" evidence="6">
    <location>
        <begin position="28"/>
        <end position="286"/>
    </location>
</feature>
<protein>
    <recommendedName>
        <fullName evidence="7">Ig-like domain-containing protein</fullName>
    </recommendedName>
</protein>
<evidence type="ECO:0000313" key="9">
    <source>
        <dbReference type="Proteomes" id="UP000264840"/>
    </source>
</evidence>
<evidence type="ECO:0000313" key="8">
    <source>
        <dbReference type="Ensembl" id="ENSHBUP00000014612.1"/>
    </source>
</evidence>
<feature type="domain" description="Ig-like" evidence="7">
    <location>
        <begin position="101"/>
        <end position="194"/>
    </location>
</feature>
<feature type="signal peptide" evidence="6">
    <location>
        <begin position="1"/>
        <end position="27"/>
    </location>
</feature>
<evidence type="ECO:0000256" key="3">
    <source>
        <dbReference type="ARBA" id="ARBA00023136"/>
    </source>
</evidence>
<name>A0A3Q2VQT1_HAPBU</name>
<dbReference type="PANTHER" id="PTHR12080">
    <property type="entry name" value="SIGNALING LYMPHOCYTIC ACTIVATION MOLECULE"/>
    <property type="match status" value="1"/>
</dbReference>
<keyword evidence="4" id="KW-0325">Glycoprotein</keyword>
<keyword evidence="5" id="KW-0812">Transmembrane</keyword>
<reference evidence="8" key="2">
    <citation type="submission" date="2025-09" db="UniProtKB">
        <authorList>
            <consortium name="Ensembl"/>
        </authorList>
    </citation>
    <scope>IDENTIFICATION</scope>
</reference>
<evidence type="ECO:0000256" key="2">
    <source>
        <dbReference type="ARBA" id="ARBA00022729"/>
    </source>
</evidence>
<dbReference type="InterPro" id="IPR013783">
    <property type="entry name" value="Ig-like_fold"/>
</dbReference>
<dbReference type="Proteomes" id="UP000264840">
    <property type="component" value="Unplaced"/>
</dbReference>
<dbReference type="InterPro" id="IPR007110">
    <property type="entry name" value="Ig-like_dom"/>
</dbReference>
<dbReference type="Gene3D" id="2.60.40.10">
    <property type="entry name" value="Immunoglobulins"/>
    <property type="match status" value="2"/>
</dbReference>
<comment type="subcellular location">
    <subcellularLocation>
        <location evidence="1">Membrane</location>
    </subcellularLocation>
</comment>
<keyword evidence="9" id="KW-1185">Reference proteome</keyword>
<dbReference type="AlphaFoldDB" id="A0A3Q2VQT1"/>
<evidence type="ECO:0000256" key="6">
    <source>
        <dbReference type="SAM" id="SignalP"/>
    </source>
</evidence>
<dbReference type="SUPFAM" id="SSF48726">
    <property type="entry name" value="Immunoglobulin"/>
    <property type="match status" value="1"/>
</dbReference>
<dbReference type="InterPro" id="IPR036179">
    <property type="entry name" value="Ig-like_dom_sf"/>
</dbReference>
<dbReference type="Ensembl" id="ENSHBUT00000033449.1">
    <property type="protein sequence ID" value="ENSHBUP00000014612.1"/>
    <property type="gene ID" value="ENSHBUG00000016501.1"/>
</dbReference>
<accession>A0A3Q2VQT1</accession>
<dbReference type="STRING" id="8153.ENSHBUP00000014612"/>
<keyword evidence="5" id="KW-1133">Transmembrane helix</keyword>
<reference evidence="8" key="1">
    <citation type="submission" date="2025-08" db="UniProtKB">
        <authorList>
            <consortium name="Ensembl"/>
        </authorList>
    </citation>
    <scope>IDENTIFICATION</scope>
</reference>
<dbReference type="PANTHER" id="PTHR12080:SF134">
    <property type="entry name" value="CD48 ANTIGEN"/>
    <property type="match status" value="1"/>
</dbReference>
<dbReference type="GeneTree" id="ENSGT00940000171952"/>
<proteinExistence type="predicted"/>
<evidence type="ECO:0000256" key="1">
    <source>
        <dbReference type="ARBA" id="ARBA00004370"/>
    </source>
</evidence>
<dbReference type="OMA" id="IPKPGIC"/>
<dbReference type="InterPro" id="IPR015631">
    <property type="entry name" value="CD2/SLAM_rcpt"/>
</dbReference>